<evidence type="ECO:0000313" key="3">
    <source>
        <dbReference type="EMBL" id="SFD84200.1"/>
    </source>
</evidence>
<feature type="domain" description="Peptidase M16 C-terminal" evidence="2">
    <location>
        <begin position="187"/>
        <end position="360"/>
    </location>
</feature>
<proteinExistence type="predicted"/>
<evidence type="ECO:0000313" key="4">
    <source>
        <dbReference type="Proteomes" id="UP000198977"/>
    </source>
</evidence>
<keyword evidence="4" id="KW-1185">Reference proteome</keyword>
<dbReference type="STRING" id="74348.SAMN04488523_10346"/>
<dbReference type="PANTHER" id="PTHR11851">
    <property type="entry name" value="METALLOPROTEASE"/>
    <property type="match status" value="1"/>
</dbReference>
<dbReference type="GO" id="GO:0046872">
    <property type="term" value="F:metal ion binding"/>
    <property type="evidence" value="ECO:0007669"/>
    <property type="project" value="InterPro"/>
</dbReference>
<keyword evidence="3" id="KW-0645">Protease</keyword>
<dbReference type="PANTHER" id="PTHR11851:SF224">
    <property type="entry name" value="PROCESSING PROTEASE"/>
    <property type="match status" value="1"/>
</dbReference>
<dbReference type="EMBL" id="FOMW01000003">
    <property type="protein sequence ID" value="SFD84200.1"/>
    <property type="molecule type" value="Genomic_DNA"/>
</dbReference>
<dbReference type="Pfam" id="PF05193">
    <property type="entry name" value="Peptidase_M16_C"/>
    <property type="match status" value="1"/>
</dbReference>
<organism evidence="3 4">
    <name type="scientific">Sulfitobacter brevis</name>
    <dbReference type="NCBI Taxonomy" id="74348"/>
    <lineage>
        <taxon>Bacteria</taxon>
        <taxon>Pseudomonadati</taxon>
        <taxon>Pseudomonadota</taxon>
        <taxon>Alphaproteobacteria</taxon>
        <taxon>Rhodobacterales</taxon>
        <taxon>Roseobacteraceae</taxon>
        <taxon>Sulfitobacter</taxon>
    </lineage>
</organism>
<dbReference type="Pfam" id="PF00675">
    <property type="entry name" value="Peptidase_M16"/>
    <property type="match status" value="1"/>
</dbReference>
<dbReference type="InterPro" id="IPR011765">
    <property type="entry name" value="Pept_M16_N"/>
</dbReference>
<sequence>MKLFYALILTFAAALPARSEVEIQSVTSPGGVTAWLVEEHSIPFTALEIRFRGGASLDRPGKRGAVTMMTGLLEEGAADLDARAFSRATEALATTFGFDSSHDEVSVSARFLTENRDASMALLKDALQSPRFDQDALDRVRGQVLSIINSSLKNPGDIANQTFNETIFGGHPYGSSINGTVESVNGLTREDLLQAQGDVLARDRIYVGAVGDITREELGMLLDDLLGDLPETGAPMPPRAEVSIPSGVKVVDFATPQSVALFGHKGIKQDDPDFFAATVLNQVLGGGSFESRLMTEVREKRGLTYGVSSYLVPRDLAETYMGSVSSANDRIAEAISVIRDEWSKAATEGVTEQELQDAKTYITGAYPLRFDGNSTIANILVGMQMIGLPIDYIATRNDRVEAVTLADVKRVAGELLTPDDMLFVVVGQPEGLETTIPEDAPAE</sequence>
<dbReference type="Proteomes" id="UP000198977">
    <property type="component" value="Unassembled WGS sequence"/>
</dbReference>
<dbReference type="GO" id="GO:0006508">
    <property type="term" value="P:proteolysis"/>
    <property type="evidence" value="ECO:0007669"/>
    <property type="project" value="UniProtKB-KW"/>
</dbReference>
<gene>
    <name evidence="3" type="ORF">SAMN04488523_10346</name>
</gene>
<dbReference type="SUPFAM" id="SSF63411">
    <property type="entry name" value="LuxS/MPP-like metallohydrolase"/>
    <property type="match status" value="2"/>
</dbReference>
<feature type="domain" description="Peptidase M16 N-terminal" evidence="1">
    <location>
        <begin position="41"/>
        <end position="180"/>
    </location>
</feature>
<dbReference type="RefSeq" id="WP_093922676.1">
    <property type="nucleotide sequence ID" value="NZ_FOMW01000003.1"/>
</dbReference>
<dbReference type="InterPro" id="IPR007863">
    <property type="entry name" value="Peptidase_M16_C"/>
</dbReference>
<dbReference type="GO" id="GO:0008233">
    <property type="term" value="F:peptidase activity"/>
    <property type="evidence" value="ECO:0007669"/>
    <property type="project" value="UniProtKB-KW"/>
</dbReference>
<reference evidence="4" key="1">
    <citation type="submission" date="2016-10" db="EMBL/GenBank/DDBJ databases">
        <authorList>
            <person name="Varghese N."/>
            <person name="Submissions S."/>
        </authorList>
    </citation>
    <scope>NUCLEOTIDE SEQUENCE [LARGE SCALE GENOMIC DNA]</scope>
    <source>
        <strain evidence="4">DSM 11443</strain>
    </source>
</reference>
<dbReference type="InterPro" id="IPR050361">
    <property type="entry name" value="MPP/UQCRC_Complex"/>
</dbReference>
<keyword evidence="3" id="KW-0378">Hydrolase</keyword>
<dbReference type="Gene3D" id="3.30.830.10">
    <property type="entry name" value="Metalloenzyme, LuxS/M16 peptidase-like"/>
    <property type="match status" value="2"/>
</dbReference>
<dbReference type="AlphaFoldDB" id="A0A1I1VUH8"/>
<evidence type="ECO:0000259" key="2">
    <source>
        <dbReference type="Pfam" id="PF05193"/>
    </source>
</evidence>
<dbReference type="OrthoDB" id="9811314at2"/>
<name>A0A1I1VUH8_9RHOB</name>
<protein>
    <submittedName>
        <fullName evidence="3">Zinc protease</fullName>
    </submittedName>
</protein>
<dbReference type="InterPro" id="IPR011249">
    <property type="entry name" value="Metalloenz_LuxS/M16"/>
</dbReference>
<accession>A0A1I1VUH8</accession>
<evidence type="ECO:0000259" key="1">
    <source>
        <dbReference type="Pfam" id="PF00675"/>
    </source>
</evidence>